<organism evidence="3">
    <name type="scientific">Hydatigena taeniaeformis</name>
    <name type="common">Feline tapeworm</name>
    <name type="synonym">Taenia taeniaeformis</name>
    <dbReference type="NCBI Taxonomy" id="6205"/>
    <lineage>
        <taxon>Eukaryota</taxon>
        <taxon>Metazoa</taxon>
        <taxon>Spiralia</taxon>
        <taxon>Lophotrochozoa</taxon>
        <taxon>Platyhelminthes</taxon>
        <taxon>Cestoda</taxon>
        <taxon>Eucestoda</taxon>
        <taxon>Cyclophyllidea</taxon>
        <taxon>Taeniidae</taxon>
        <taxon>Hydatigera</taxon>
    </lineage>
</organism>
<name>A0A0R3X9M8_HYDTA</name>
<dbReference type="WBParaSite" id="TTAC_0001025301-mRNA-1">
    <property type="protein sequence ID" value="TTAC_0001025301-mRNA-1"/>
    <property type="gene ID" value="TTAC_0001025301"/>
</dbReference>
<sequence length="83" mass="8845">MTLKTLIHGSRLQSAIKAVNYVNLITTVSKPSTYFESLLSFDSLPSQDRCSGWSFFAWTLHGMVCGPPVAHAAAAAAANAVFA</sequence>
<dbReference type="EMBL" id="UYWX01021459">
    <property type="protein sequence ID" value="VDM35218.1"/>
    <property type="molecule type" value="Genomic_DNA"/>
</dbReference>
<evidence type="ECO:0000313" key="3">
    <source>
        <dbReference type="WBParaSite" id="TTAC_0001025301-mRNA-1"/>
    </source>
</evidence>
<protein>
    <submittedName>
        <fullName evidence="3">Secreted protein</fullName>
    </submittedName>
</protein>
<dbReference type="AlphaFoldDB" id="A0A0R3X9M8"/>
<gene>
    <name evidence="1" type="ORF">TTAC_LOCUS10238</name>
</gene>
<accession>A0A0R3X9M8</accession>
<reference evidence="3" key="1">
    <citation type="submission" date="2017-02" db="UniProtKB">
        <authorList>
            <consortium name="WormBaseParasite"/>
        </authorList>
    </citation>
    <scope>IDENTIFICATION</scope>
</reference>
<evidence type="ECO:0000313" key="2">
    <source>
        <dbReference type="Proteomes" id="UP000274429"/>
    </source>
</evidence>
<proteinExistence type="predicted"/>
<evidence type="ECO:0000313" key="1">
    <source>
        <dbReference type="EMBL" id="VDM35218.1"/>
    </source>
</evidence>
<dbReference type="Proteomes" id="UP000274429">
    <property type="component" value="Unassembled WGS sequence"/>
</dbReference>
<reference evidence="1 2" key="2">
    <citation type="submission" date="2018-11" db="EMBL/GenBank/DDBJ databases">
        <authorList>
            <consortium name="Pathogen Informatics"/>
        </authorList>
    </citation>
    <scope>NUCLEOTIDE SEQUENCE [LARGE SCALE GENOMIC DNA]</scope>
</reference>
<keyword evidence="2" id="KW-1185">Reference proteome</keyword>